<dbReference type="Proteomes" id="UP000001401">
    <property type="component" value="Chromosome"/>
</dbReference>
<dbReference type="KEGG" id="bco:Bcell_2691"/>
<accession>E6TVC9</accession>
<evidence type="ECO:0000313" key="1">
    <source>
        <dbReference type="EMBL" id="ADU30946.1"/>
    </source>
</evidence>
<dbReference type="AlphaFoldDB" id="E6TVC9"/>
<organism evidence="1 2">
    <name type="scientific">Evansella cellulosilytica (strain ATCC 21833 / DSM 2522 / FERM P-1141 / JCM 9156 / N-4)</name>
    <name type="common">Bacillus cellulosilyticus</name>
    <dbReference type="NCBI Taxonomy" id="649639"/>
    <lineage>
        <taxon>Bacteria</taxon>
        <taxon>Bacillati</taxon>
        <taxon>Bacillota</taxon>
        <taxon>Bacilli</taxon>
        <taxon>Bacillales</taxon>
        <taxon>Bacillaceae</taxon>
        <taxon>Evansella</taxon>
    </lineage>
</organism>
<evidence type="ECO:0000313" key="2">
    <source>
        <dbReference type="Proteomes" id="UP000001401"/>
    </source>
</evidence>
<dbReference type="RefSeq" id="WP_013489279.1">
    <property type="nucleotide sequence ID" value="NC_014829.1"/>
</dbReference>
<dbReference type="STRING" id="649639.Bcell_2691"/>
<gene>
    <name evidence="1" type="ordered locus">Bcell_2691</name>
</gene>
<name>E6TVC9_EVAC2</name>
<sequence length="76" mass="8818">MDTLLEKAKSAGKPIIIMYLSKKGLVTKRMVSIDRFDSKWLSGFCHLRKSYRSFHRENILAIMPVTYSGIRKNKIV</sequence>
<dbReference type="EMBL" id="CP002394">
    <property type="protein sequence ID" value="ADU30946.1"/>
    <property type="molecule type" value="Genomic_DNA"/>
</dbReference>
<dbReference type="HOGENOM" id="CLU_181292_2_0_9"/>
<dbReference type="OrthoDB" id="2112405at2"/>
<protein>
    <recommendedName>
        <fullName evidence="3">WYL domain-containing protein</fullName>
    </recommendedName>
</protein>
<keyword evidence="2" id="KW-1185">Reference proteome</keyword>
<evidence type="ECO:0008006" key="3">
    <source>
        <dbReference type="Google" id="ProtNLM"/>
    </source>
</evidence>
<proteinExistence type="predicted"/>
<reference evidence="1" key="1">
    <citation type="submission" date="2010-12" db="EMBL/GenBank/DDBJ databases">
        <title>Complete sequence of Bacillus cellulosilyticus DSM 2522.</title>
        <authorList>
            <consortium name="US DOE Joint Genome Institute"/>
            <person name="Lucas S."/>
            <person name="Copeland A."/>
            <person name="Lapidus A."/>
            <person name="Cheng J.-F."/>
            <person name="Bruce D."/>
            <person name="Goodwin L."/>
            <person name="Pitluck S."/>
            <person name="Chertkov O."/>
            <person name="Detter J.C."/>
            <person name="Han C."/>
            <person name="Tapia R."/>
            <person name="Land M."/>
            <person name="Hauser L."/>
            <person name="Jeffries C."/>
            <person name="Kyrpides N."/>
            <person name="Ivanova N."/>
            <person name="Mikhailova N."/>
            <person name="Brumm P."/>
            <person name="Mead D."/>
            <person name="Woyke T."/>
        </authorList>
    </citation>
    <scope>NUCLEOTIDE SEQUENCE [LARGE SCALE GENOMIC DNA]</scope>
    <source>
        <strain evidence="1">DSM 2522</strain>
    </source>
</reference>